<dbReference type="GO" id="GO:1903373">
    <property type="term" value="P:positive regulation of endoplasmic reticulum tubular network organization"/>
    <property type="evidence" value="ECO:0007669"/>
    <property type="project" value="UniProtKB-UniRule"/>
</dbReference>
<dbReference type="STRING" id="945553.A0A0D2PM88"/>
<feature type="region of interest" description="Disordered" evidence="2">
    <location>
        <begin position="282"/>
        <end position="345"/>
    </location>
</feature>
<comment type="subcellular location">
    <subcellularLocation>
        <location evidence="1">Endoplasmic reticulum membrane</location>
        <topology evidence="1">Multi-pass membrane protein</topology>
    </subcellularLocation>
</comment>
<dbReference type="GO" id="GO:0098826">
    <property type="term" value="C:endoplasmic reticulum tubular network membrane"/>
    <property type="evidence" value="ECO:0007669"/>
    <property type="project" value="UniProtKB-UniRule"/>
</dbReference>
<keyword evidence="1" id="KW-0479">Metal-binding</keyword>
<reference evidence="5" key="1">
    <citation type="submission" date="2014-04" db="EMBL/GenBank/DDBJ databases">
        <title>Evolutionary Origins and Diversification of the Mycorrhizal Mutualists.</title>
        <authorList>
            <consortium name="DOE Joint Genome Institute"/>
            <consortium name="Mycorrhizal Genomics Consortium"/>
            <person name="Kohler A."/>
            <person name="Kuo A."/>
            <person name="Nagy L.G."/>
            <person name="Floudas D."/>
            <person name="Copeland A."/>
            <person name="Barry K.W."/>
            <person name="Cichocki N."/>
            <person name="Veneault-Fourrey C."/>
            <person name="LaButti K."/>
            <person name="Lindquist E.A."/>
            <person name="Lipzen A."/>
            <person name="Lundell T."/>
            <person name="Morin E."/>
            <person name="Murat C."/>
            <person name="Riley R."/>
            <person name="Ohm R."/>
            <person name="Sun H."/>
            <person name="Tunlid A."/>
            <person name="Henrissat B."/>
            <person name="Grigoriev I.V."/>
            <person name="Hibbett D.S."/>
            <person name="Martin F."/>
        </authorList>
    </citation>
    <scope>NUCLEOTIDE SEQUENCE [LARGE SCALE GENOMIC DNA]</scope>
    <source>
        <strain evidence="5">FD-334 SS-4</strain>
    </source>
</reference>
<feature type="compositionally biased region" description="Polar residues" evidence="2">
    <location>
        <begin position="169"/>
        <end position="185"/>
    </location>
</feature>
<evidence type="ECO:0000313" key="4">
    <source>
        <dbReference type="EMBL" id="KJA21000.1"/>
    </source>
</evidence>
<keyword evidence="1" id="KW-0862">Zinc</keyword>
<dbReference type="PANTHER" id="PTHR22166">
    <property type="entry name" value="ENDOPLASMIC RETICULUM JUNCTION FORMATION PROTEIN LUNAPARK"/>
    <property type="match status" value="1"/>
</dbReference>
<sequence>MSFIRRIFSKKGEEDYETILSNLADDIQKRQLKLSEIRLRERRSTLLVTLYTLAAWVAYVSLWYLNILPDLNRGQLGTRPSIGKAIKAAPVIIGPIIILFTRRVVQIWYMRKGDAEERTIKDLMKKRRDKVEEIKKKTNYYSTRDLIQRYDESSPAGTPLRQRFPPGQAPQTPQGRPIPNGSNPMTPGPRSGLQAHFPRTPITPSQPAPPQRKQWYDKLADALLGEDDPNIASPSSRYALICEKCFMHNGLVKESIWEETQYVCPKCGHFNVSVRAKKEKVMHTSPLASSPSSSPSQLTATSTSGRSQPPSPVSRQTSKASDVDPPNVDGSESAAMEVDENPDSL</sequence>
<dbReference type="AlphaFoldDB" id="A0A0D2PM88"/>
<organism evidence="4 5">
    <name type="scientific">Hypholoma sublateritium (strain FD-334 SS-4)</name>
    <dbReference type="NCBI Taxonomy" id="945553"/>
    <lineage>
        <taxon>Eukaryota</taxon>
        <taxon>Fungi</taxon>
        <taxon>Dikarya</taxon>
        <taxon>Basidiomycota</taxon>
        <taxon>Agaricomycotina</taxon>
        <taxon>Agaricomycetes</taxon>
        <taxon>Agaricomycetidae</taxon>
        <taxon>Agaricales</taxon>
        <taxon>Agaricineae</taxon>
        <taxon>Strophariaceae</taxon>
        <taxon>Hypholoma</taxon>
    </lineage>
</organism>
<feature type="compositionally biased region" description="Low complexity" evidence="2">
    <location>
        <begin position="284"/>
        <end position="304"/>
    </location>
</feature>
<keyword evidence="1" id="KW-1133">Transmembrane helix</keyword>
<feature type="transmembrane region" description="Helical" evidence="1">
    <location>
        <begin position="45"/>
        <end position="65"/>
    </location>
</feature>
<keyword evidence="1" id="KW-0472">Membrane</keyword>
<dbReference type="OrthoDB" id="1725934at2759"/>
<feature type="region of interest" description="Disordered" evidence="2">
    <location>
        <begin position="152"/>
        <end position="212"/>
    </location>
</feature>
<feature type="transmembrane region" description="Helical" evidence="1">
    <location>
        <begin position="85"/>
        <end position="105"/>
    </location>
</feature>
<dbReference type="GO" id="GO:0071788">
    <property type="term" value="P:endoplasmic reticulum tubular network maintenance"/>
    <property type="evidence" value="ECO:0007669"/>
    <property type="project" value="UniProtKB-UniRule"/>
</dbReference>
<name>A0A0D2PM88_HYPSF</name>
<keyword evidence="1" id="KW-0812">Transmembrane</keyword>
<dbReference type="GO" id="GO:0008270">
    <property type="term" value="F:zinc ion binding"/>
    <property type="evidence" value="ECO:0007669"/>
    <property type="project" value="UniProtKB-KW"/>
</dbReference>
<dbReference type="OMA" id="CGYFNPS"/>
<dbReference type="Pfam" id="PF10058">
    <property type="entry name" value="Zn_ribbon_10"/>
    <property type="match status" value="1"/>
</dbReference>
<evidence type="ECO:0000256" key="2">
    <source>
        <dbReference type="SAM" id="MobiDB-lite"/>
    </source>
</evidence>
<comment type="similarity">
    <text evidence="1">Belongs to the lunapark family.</text>
</comment>
<evidence type="ECO:0000259" key="3">
    <source>
        <dbReference type="Pfam" id="PF10058"/>
    </source>
</evidence>
<keyword evidence="1" id="KW-0256">Endoplasmic reticulum</keyword>
<dbReference type="InterPro" id="IPR019273">
    <property type="entry name" value="Lunapark_Znf"/>
</dbReference>
<protein>
    <recommendedName>
        <fullName evidence="1">Endoplasmic reticulum junction formation protein lunapark</fullName>
    </recommendedName>
</protein>
<gene>
    <name evidence="4" type="ORF">HYPSUDRAFT_141445</name>
</gene>
<comment type="domain">
    <text evidence="1">The C4-type zinc finger motif is necessary both for its ER three-way tubular junction localization and formation.</text>
</comment>
<feature type="compositionally biased region" description="Polar residues" evidence="2">
    <location>
        <begin position="305"/>
        <end position="320"/>
    </location>
</feature>
<evidence type="ECO:0000313" key="5">
    <source>
        <dbReference type="Proteomes" id="UP000054270"/>
    </source>
</evidence>
<dbReference type="Proteomes" id="UP000054270">
    <property type="component" value="Unassembled WGS sequence"/>
</dbReference>
<dbReference type="EMBL" id="KN817562">
    <property type="protein sequence ID" value="KJA21000.1"/>
    <property type="molecule type" value="Genomic_DNA"/>
</dbReference>
<dbReference type="PANTHER" id="PTHR22166:SF12">
    <property type="entry name" value="ENDOPLASMIC RETICULUM JUNCTION FORMATION PROTEIN LUNAPARK"/>
    <property type="match status" value="1"/>
</dbReference>
<dbReference type="InterPro" id="IPR040115">
    <property type="entry name" value="Lnp"/>
</dbReference>
<comment type="function">
    <text evidence="1">Plays a role in determining ER morphology.</text>
</comment>
<keyword evidence="5" id="KW-1185">Reference proteome</keyword>
<evidence type="ECO:0000256" key="1">
    <source>
        <dbReference type="RuleBase" id="RU367073"/>
    </source>
</evidence>
<proteinExistence type="inferred from homology"/>
<keyword evidence="1" id="KW-0863">Zinc-finger</keyword>
<accession>A0A0D2PM88</accession>
<feature type="domain" description="Lunapark zinc ribbon" evidence="3">
    <location>
        <begin position="215"/>
        <end position="271"/>
    </location>
</feature>